<feature type="compositionally biased region" description="Polar residues" evidence="1">
    <location>
        <begin position="151"/>
        <end position="178"/>
    </location>
</feature>
<dbReference type="EMBL" id="FAXC01000488">
    <property type="protein sequence ID" value="CUV10757.1"/>
    <property type="molecule type" value="Genomic_DNA"/>
</dbReference>
<dbReference type="InterPro" id="IPR013783">
    <property type="entry name" value="Ig-like_fold"/>
</dbReference>
<reference evidence="3" key="1">
    <citation type="submission" date="2015-10" db="EMBL/GenBank/DDBJ databases">
        <authorList>
            <person name="Gilbert D.G."/>
        </authorList>
    </citation>
    <scope>NUCLEOTIDE SEQUENCE</scope>
</reference>
<dbReference type="SUPFAM" id="SSF49452">
    <property type="entry name" value="Starch-binding domain-like"/>
    <property type="match status" value="1"/>
</dbReference>
<dbReference type="Pfam" id="PF13860">
    <property type="entry name" value="FlgD_ig"/>
    <property type="match status" value="1"/>
</dbReference>
<dbReference type="CDD" id="cd14256">
    <property type="entry name" value="Dockerin_I"/>
    <property type="match status" value="1"/>
</dbReference>
<organism evidence="3">
    <name type="scientific">hydrothermal vent metagenome</name>
    <dbReference type="NCBI Taxonomy" id="652676"/>
    <lineage>
        <taxon>unclassified sequences</taxon>
        <taxon>metagenomes</taxon>
        <taxon>ecological metagenomes</taxon>
    </lineage>
</organism>
<dbReference type="SUPFAM" id="SSF49265">
    <property type="entry name" value="Fibronectin type III"/>
    <property type="match status" value="1"/>
</dbReference>
<dbReference type="Gene3D" id="1.10.1330.10">
    <property type="entry name" value="Dockerin domain"/>
    <property type="match status" value="1"/>
</dbReference>
<proteinExistence type="predicted"/>
<dbReference type="SUPFAM" id="SSF63446">
    <property type="entry name" value="Type I dockerin domain"/>
    <property type="match status" value="1"/>
</dbReference>
<dbReference type="Gene3D" id="2.60.40.1120">
    <property type="entry name" value="Carboxypeptidase-like, regulatory domain"/>
    <property type="match status" value="1"/>
</dbReference>
<name>A0A170QDR7_9ZZZZ</name>
<dbReference type="InterPro" id="IPR026444">
    <property type="entry name" value="Secre_tail"/>
</dbReference>
<feature type="region of interest" description="Disordered" evidence="1">
    <location>
        <begin position="151"/>
        <end position="192"/>
    </location>
</feature>
<dbReference type="PROSITE" id="PS00018">
    <property type="entry name" value="EF_HAND_1"/>
    <property type="match status" value="1"/>
</dbReference>
<gene>
    <name evidence="3" type="ORF">MGWOODY_Mmi42</name>
</gene>
<accession>A0A170QDR7</accession>
<dbReference type="GO" id="GO:0004553">
    <property type="term" value="F:hydrolase activity, hydrolyzing O-glycosyl compounds"/>
    <property type="evidence" value="ECO:0007669"/>
    <property type="project" value="InterPro"/>
</dbReference>
<dbReference type="InterPro" id="IPR036116">
    <property type="entry name" value="FN3_sf"/>
</dbReference>
<feature type="domain" description="FlgD/Vpr Ig-like" evidence="2">
    <location>
        <begin position="1329"/>
        <end position="1382"/>
    </location>
</feature>
<dbReference type="Gene3D" id="2.60.120.260">
    <property type="entry name" value="Galactose-binding domain-like"/>
    <property type="match status" value="1"/>
</dbReference>
<dbReference type="GO" id="GO:0030246">
    <property type="term" value="F:carbohydrate binding"/>
    <property type="evidence" value="ECO:0007669"/>
    <property type="project" value="InterPro"/>
</dbReference>
<dbReference type="InterPro" id="IPR018247">
    <property type="entry name" value="EF_Hand_1_Ca_BS"/>
</dbReference>
<evidence type="ECO:0000259" key="2">
    <source>
        <dbReference type="Pfam" id="PF13860"/>
    </source>
</evidence>
<dbReference type="Gene3D" id="2.60.40.10">
    <property type="entry name" value="Immunoglobulins"/>
    <property type="match status" value="2"/>
</dbReference>
<dbReference type="Pfam" id="PF13620">
    <property type="entry name" value="CarboxypepD_reg"/>
    <property type="match status" value="1"/>
</dbReference>
<dbReference type="InterPro" id="IPR013784">
    <property type="entry name" value="Carb-bd-like_fold"/>
</dbReference>
<dbReference type="Gene3D" id="2.60.40.4070">
    <property type="match status" value="1"/>
</dbReference>
<evidence type="ECO:0000256" key="1">
    <source>
        <dbReference type="SAM" id="MobiDB-lite"/>
    </source>
</evidence>
<protein>
    <recommendedName>
        <fullName evidence="2">FlgD/Vpr Ig-like domain-containing protein</fullName>
    </recommendedName>
</protein>
<dbReference type="InterPro" id="IPR036439">
    <property type="entry name" value="Dockerin_dom_sf"/>
</dbReference>
<dbReference type="NCBIfam" id="TIGR04183">
    <property type="entry name" value="Por_Secre_tail"/>
    <property type="match status" value="1"/>
</dbReference>
<evidence type="ECO:0000313" key="3">
    <source>
        <dbReference type="EMBL" id="CUV10757.1"/>
    </source>
</evidence>
<dbReference type="InterPro" id="IPR025965">
    <property type="entry name" value="FlgD/Vpr_Ig-like"/>
</dbReference>
<dbReference type="Pfam" id="PF00404">
    <property type="entry name" value="Dockerin_1"/>
    <property type="match status" value="1"/>
</dbReference>
<dbReference type="Pfam" id="PF20773">
    <property type="entry name" value="InhA-like_MAM"/>
    <property type="match status" value="1"/>
</dbReference>
<dbReference type="GO" id="GO:0000272">
    <property type="term" value="P:polysaccharide catabolic process"/>
    <property type="evidence" value="ECO:0007669"/>
    <property type="project" value="InterPro"/>
</dbReference>
<dbReference type="InterPro" id="IPR002105">
    <property type="entry name" value="Dockerin_1_rpt"/>
</dbReference>
<sequence>MVRIFQSLSLILVLSSGLIAQGNVVQINSPTTGELVTTSFLPIDYSLAGYFDIGDSACTNCDGFIRVTLNYAYAGTFHSTGPDTLQDVTNGQYLLGLEAVDPEGNSFDPEIMDTVNFTIVGNPELCEPGGLMVHAGDERNVLVWNEPFSASSENPFPATPNSADYNTGSTDGSSFTENSEIKGHGGPSTSRESGWARFSLLGMSPAVDIDSVVFNYYVNETNWPYWTVTPVSVDPLTTDAATLHADINAEASSATESYLYQFESSAFSEGLYSNTLINNASSDLADAVPSGYFVIGVVDRDFSATYYLDIDGWNEDNPPSLDVHWSAPGGRQGVYNAPAIGNEINFSPEEIDQYKNSITNGTYFPDYLNGISDFETNRNPNLSSRDVGIVCGTFEYYNIYSRLTHAVIATADTNYWVHDSLTNNTLYCYYISAVYTEGESDTSNWVCATPETYVPNPVTNLSGAGLDEEALIYWTSPTTPEYVYYTSFEDSAAAGFTGQGGFEIGEPDYAFGPDPGSGTSCWGTNLIGAYENSANATLTSPVFDISDMASPIMQINHWYQIESYYDGGNVKISTDGGATWVVLLPEEDYPEDLVYTGNAGIPGEVAYSGTTIGNFWHTVQFTLNASDSLVQFRFDFGSDGSVQYAGWYIDDFVLMDGGDGRDLDGELNHYKVYQAGTLLDSTTSTSYLATGLTNNQSYTFGITANYYPNFESALESITLSPTWLYGDITGTITDPNGDPLDSAVVTAGVISDTTGTDGVYVLSNLDPGLHNVVVKHPTFDNDNADVTAIAQEDAIVQDFILIPKLDRPGSLEVEGVGQNVYLTWLAAGSMDIGCGDKLISSLPYSDQGTNVGMGDEWDVAGGDGEDYTYTFYVFEDITITVDLCSPITDYDAKLEIFTADEFCVSTTTGYYDDDGPFGSCPDSPAPYTPSLLENVMLTEGVYYIVVDGYSGDIGNYEIFVTESGGGRSTVTAEHMFDVSLEEEKLIDSGVDPADARTYVADFKAIYFSDNLQLNVANNHEQSIPSVSTRTTTEDSLTGYNIYQVVDSGDSLVLTTYGEDTTAVISVPENYVQYCFFVKARWHTVYGELESKATSTVCTIPYLAGDVNSDDVVDINDLLSVIDFILGVAFPTEIQFRNSDLNMDDALNIADVIMMIDIIVPGGNGRHLATDVESIAELSLRNGGGTSLLLDLAYDGFVRGIQFDLSADMASLLFGSPLLNELQEGVMINSHTLEDGSTRVLAVNMNGGLLSFSADGFITVPVTINAGRGERVKVDISGVQLIGQDGQNIPVHAKGDGSVALELIPMQYALYQNFPNPFNPVTEIQFDVPDVSVVDMVVYNLMGQQVRRLVNGEIQAGYHRVVWDGLNDRGEPVSTGVYIYSLTSPSFHNTKKMVLLK</sequence>